<accession>A0ACC2KZN4</accession>
<evidence type="ECO:0000313" key="1">
    <source>
        <dbReference type="EMBL" id="KAJ8626263.1"/>
    </source>
</evidence>
<keyword evidence="2" id="KW-1185">Reference proteome</keyword>
<reference evidence="1 2" key="1">
    <citation type="journal article" date="2022" name="Hortic Res">
        <title>A haplotype resolved chromosomal level avocado genome allows analysis of novel avocado genes.</title>
        <authorList>
            <person name="Nath O."/>
            <person name="Fletcher S.J."/>
            <person name="Hayward A."/>
            <person name="Shaw L.M."/>
            <person name="Masouleh A.K."/>
            <person name="Furtado A."/>
            <person name="Henry R.J."/>
            <person name="Mitter N."/>
        </authorList>
    </citation>
    <scope>NUCLEOTIDE SEQUENCE [LARGE SCALE GENOMIC DNA]</scope>
    <source>
        <strain evidence="2">cv. Hass</strain>
    </source>
</reference>
<evidence type="ECO:0000313" key="2">
    <source>
        <dbReference type="Proteomes" id="UP001234297"/>
    </source>
</evidence>
<dbReference type="Proteomes" id="UP001234297">
    <property type="component" value="Chromosome 6"/>
</dbReference>
<proteinExistence type="predicted"/>
<protein>
    <submittedName>
        <fullName evidence="1">Uncharacterized protein</fullName>
    </submittedName>
</protein>
<dbReference type="EMBL" id="CM056814">
    <property type="protein sequence ID" value="KAJ8626263.1"/>
    <property type="molecule type" value="Genomic_DNA"/>
</dbReference>
<organism evidence="1 2">
    <name type="scientific">Persea americana</name>
    <name type="common">Avocado</name>
    <dbReference type="NCBI Taxonomy" id="3435"/>
    <lineage>
        <taxon>Eukaryota</taxon>
        <taxon>Viridiplantae</taxon>
        <taxon>Streptophyta</taxon>
        <taxon>Embryophyta</taxon>
        <taxon>Tracheophyta</taxon>
        <taxon>Spermatophyta</taxon>
        <taxon>Magnoliopsida</taxon>
        <taxon>Magnoliidae</taxon>
        <taxon>Laurales</taxon>
        <taxon>Lauraceae</taxon>
        <taxon>Persea</taxon>
    </lineage>
</organism>
<gene>
    <name evidence="1" type="ORF">MRB53_019570</name>
</gene>
<sequence>MASLKPYSLTLLIFTVLLFSASANAKQHSTLPLRFGQNGQFKILQVADMHYADGKTTPCLDVFPDQLATCSDLNTTAFLERVIQAEKPDLVVFTGDNIFAADSTDAAKSLDAAFAPVVRWGIPWAAVLGNHDQESALSREGVMQHIVQMEGTVSQFNPTARGEEMDGYGNYNVEVMGADGSRVHNKSLLNLYFLDSGDYSIVPSVSYYDWIKPSQLLWFQQTSTKLQREYKSELDGQREAAPGLVYFHIPLPEYASLDSSNYTGVKQEAGISSADVNSGFFATLVEAGDVKAVFTGHDHLNDFCGDVSGIQLCYAGGFGYHAYGKAGWPRRARVVLASLKKSKEEGGWGMLESIKTWKRLDDEHLSTIHVQTLWTNTT</sequence>
<name>A0ACC2KZN4_PERAE</name>
<comment type="caution">
    <text evidence="1">The sequence shown here is derived from an EMBL/GenBank/DDBJ whole genome shotgun (WGS) entry which is preliminary data.</text>
</comment>